<comment type="caution">
    <text evidence="1">The sequence shown here is derived from an EMBL/GenBank/DDBJ whole genome shotgun (WGS) entry which is preliminary data.</text>
</comment>
<dbReference type="RefSeq" id="WP_109584310.1">
    <property type="nucleotide sequence ID" value="NZ_QGGT01000003.1"/>
</dbReference>
<keyword evidence="2" id="KW-1185">Reference proteome</keyword>
<evidence type="ECO:0008006" key="3">
    <source>
        <dbReference type="Google" id="ProtNLM"/>
    </source>
</evidence>
<dbReference type="AlphaFoldDB" id="A0A316EPA1"/>
<proteinExistence type="predicted"/>
<evidence type="ECO:0000313" key="1">
    <source>
        <dbReference type="EMBL" id="PWK34281.1"/>
    </source>
</evidence>
<accession>A0A316EPA1</accession>
<dbReference type="Proteomes" id="UP000245754">
    <property type="component" value="Unassembled WGS sequence"/>
</dbReference>
<organism evidence="1 2">
    <name type="scientific">Cupriavidus plantarum</name>
    <dbReference type="NCBI Taxonomy" id="942865"/>
    <lineage>
        <taxon>Bacteria</taxon>
        <taxon>Pseudomonadati</taxon>
        <taxon>Pseudomonadota</taxon>
        <taxon>Betaproteobacteria</taxon>
        <taxon>Burkholderiales</taxon>
        <taxon>Burkholderiaceae</taxon>
        <taxon>Cupriavidus</taxon>
    </lineage>
</organism>
<sequence>MRTFEASLRLYSQHVDLNALCRDANLLPCGVPMDPPHGNGFCVVPLDFRDMDLQDAVAAVCSDLAPHRQSLRQLRKRGGEIELSVIWYAAGAASGTVDAKRLKQLGELGIDLAISVYSSRLV</sequence>
<protein>
    <recommendedName>
        <fullName evidence="3">DUF4279 domain-containing protein</fullName>
    </recommendedName>
</protein>
<name>A0A316EPA1_9BURK</name>
<gene>
    <name evidence="1" type="ORF">C7419_103600</name>
</gene>
<dbReference type="EMBL" id="QGGT01000003">
    <property type="protein sequence ID" value="PWK34281.1"/>
    <property type="molecule type" value="Genomic_DNA"/>
</dbReference>
<reference evidence="1 2" key="1">
    <citation type="submission" date="2018-05" db="EMBL/GenBank/DDBJ databases">
        <title>Genomic Encyclopedia of Type Strains, Phase IV (KMG-V): Genome sequencing to study the core and pangenomes of soil and plant-associated prokaryotes.</title>
        <authorList>
            <person name="Whitman W."/>
        </authorList>
    </citation>
    <scope>NUCLEOTIDE SEQUENCE [LARGE SCALE GENOMIC DNA]</scope>
    <source>
        <strain evidence="1 2">SLV-132</strain>
    </source>
</reference>
<evidence type="ECO:0000313" key="2">
    <source>
        <dbReference type="Proteomes" id="UP000245754"/>
    </source>
</evidence>